<dbReference type="PANTHER" id="PTHR15822:SF4">
    <property type="entry name" value="TYROSYL-DNA PHOSPHODIESTERASE 2"/>
    <property type="match status" value="1"/>
</dbReference>
<dbReference type="GO" id="GO:0005737">
    <property type="term" value="C:cytoplasm"/>
    <property type="evidence" value="ECO:0007669"/>
    <property type="project" value="TreeGrafter"/>
</dbReference>
<dbReference type="InterPro" id="IPR005135">
    <property type="entry name" value="Endo/exonuclease/phosphatase"/>
</dbReference>
<reference evidence="10 11" key="1">
    <citation type="submission" date="2018-01" db="EMBL/GenBank/DDBJ databases">
        <title>Draft genome sequence of Jiangella sp. GTF31.</title>
        <authorList>
            <person name="Sahin N."/>
            <person name="Ay H."/>
            <person name="Saygin H."/>
        </authorList>
    </citation>
    <scope>NUCLEOTIDE SEQUENCE [LARGE SCALE GENOMIC DNA]</scope>
    <source>
        <strain evidence="10 11">GTF31</strain>
    </source>
</reference>
<evidence type="ECO:0000256" key="4">
    <source>
        <dbReference type="ARBA" id="ARBA00022723"/>
    </source>
</evidence>
<keyword evidence="3" id="KW-0540">Nuclease</keyword>
<dbReference type="SUPFAM" id="SSF56219">
    <property type="entry name" value="DNase I-like"/>
    <property type="match status" value="1"/>
</dbReference>
<dbReference type="Gene3D" id="3.60.10.10">
    <property type="entry name" value="Endonuclease/exonuclease/phosphatase"/>
    <property type="match status" value="1"/>
</dbReference>
<dbReference type="GO" id="GO:0046872">
    <property type="term" value="F:metal ion binding"/>
    <property type="evidence" value="ECO:0007669"/>
    <property type="project" value="UniProtKB-KW"/>
</dbReference>
<feature type="domain" description="Endonuclease/exonuclease/phosphatase" evidence="9">
    <location>
        <begin position="12"/>
        <end position="262"/>
    </location>
</feature>
<dbReference type="GO" id="GO:0004518">
    <property type="term" value="F:nuclease activity"/>
    <property type="evidence" value="ECO:0007669"/>
    <property type="project" value="UniProtKB-KW"/>
</dbReference>
<keyword evidence="5" id="KW-0227">DNA damage</keyword>
<evidence type="ECO:0000256" key="7">
    <source>
        <dbReference type="ARBA" id="ARBA00022842"/>
    </source>
</evidence>
<comment type="cofactor">
    <cofactor evidence="2">
        <name>Mg(2+)</name>
        <dbReference type="ChEBI" id="CHEBI:18420"/>
    </cofactor>
</comment>
<dbReference type="Pfam" id="PF03372">
    <property type="entry name" value="Exo_endo_phos"/>
    <property type="match status" value="1"/>
</dbReference>
<evidence type="ECO:0000259" key="9">
    <source>
        <dbReference type="Pfam" id="PF03372"/>
    </source>
</evidence>
<dbReference type="RefSeq" id="WP_111257704.1">
    <property type="nucleotide sequence ID" value="NZ_POTW01000093.1"/>
</dbReference>
<accession>A0A2W2BJ03</accession>
<sequence length="279" mass="30581">MADSPSPRIRVATLNVWGRHGDWTARRAVLRDGFARLAPDLVALQETVVTDDYDQAADLFGPEYTVVHHGTRTAEGVGCTIVSRWQPGRVDQTDLWVTDRVDPSDFVGQCAAVEVATPLGPLLFANHKPSWRVELEHERELQAVRGAAFVDHVAGGRRLPVVVAGDMDARPESASMRFWTGRQSLGGAGVAYQDAWEFSHPGDPGLTFTPANPLVGPDWRGISGRRIDYVLLRCLDRSPPLTVDSCRRLFDEPVDGTWASDHFGVVCDLTTPASRMTVG</sequence>
<proteinExistence type="predicted"/>
<evidence type="ECO:0000256" key="8">
    <source>
        <dbReference type="ARBA" id="ARBA00023204"/>
    </source>
</evidence>
<dbReference type="InterPro" id="IPR036691">
    <property type="entry name" value="Endo/exonu/phosph_ase_sf"/>
</dbReference>
<evidence type="ECO:0000256" key="2">
    <source>
        <dbReference type="ARBA" id="ARBA00001946"/>
    </source>
</evidence>
<dbReference type="GO" id="GO:0006302">
    <property type="term" value="P:double-strand break repair"/>
    <property type="evidence" value="ECO:0007669"/>
    <property type="project" value="TreeGrafter"/>
</dbReference>
<comment type="cofactor">
    <cofactor evidence="1">
        <name>Mn(2+)</name>
        <dbReference type="ChEBI" id="CHEBI:29035"/>
    </cofactor>
</comment>
<evidence type="ECO:0000256" key="3">
    <source>
        <dbReference type="ARBA" id="ARBA00022722"/>
    </source>
</evidence>
<protein>
    <recommendedName>
        <fullName evidence="9">Endonuclease/exonuclease/phosphatase domain-containing protein</fullName>
    </recommendedName>
</protein>
<evidence type="ECO:0000313" key="10">
    <source>
        <dbReference type="EMBL" id="PZF80314.1"/>
    </source>
</evidence>
<keyword evidence="7" id="KW-0460">Magnesium</keyword>
<dbReference type="InterPro" id="IPR051547">
    <property type="entry name" value="TDP2-like"/>
</dbReference>
<evidence type="ECO:0000256" key="5">
    <source>
        <dbReference type="ARBA" id="ARBA00022763"/>
    </source>
</evidence>
<dbReference type="GO" id="GO:0003697">
    <property type="term" value="F:single-stranded DNA binding"/>
    <property type="evidence" value="ECO:0007669"/>
    <property type="project" value="TreeGrafter"/>
</dbReference>
<organism evidence="10 11">
    <name type="scientific">Jiangella anatolica</name>
    <dbReference type="NCBI Taxonomy" id="2670374"/>
    <lineage>
        <taxon>Bacteria</taxon>
        <taxon>Bacillati</taxon>
        <taxon>Actinomycetota</taxon>
        <taxon>Actinomycetes</taxon>
        <taxon>Jiangellales</taxon>
        <taxon>Jiangellaceae</taxon>
        <taxon>Jiangella</taxon>
    </lineage>
</organism>
<keyword evidence="6" id="KW-0378">Hydrolase</keyword>
<dbReference type="GO" id="GO:0070260">
    <property type="term" value="F:5'-tyrosyl-DNA phosphodiesterase activity"/>
    <property type="evidence" value="ECO:0007669"/>
    <property type="project" value="TreeGrafter"/>
</dbReference>
<evidence type="ECO:0000256" key="1">
    <source>
        <dbReference type="ARBA" id="ARBA00001936"/>
    </source>
</evidence>
<keyword evidence="8" id="KW-0234">DNA repair</keyword>
<dbReference type="Proteomes" id="UP000248764">
    <property type="component" value="Unassembled WGS sequence"/>
</dbReference>
<dbReference type="AlphaFoldDB" id="A0A2W2BJ03"/>
<dbReference type="EMBL" id="POTW01000093">
    <property type="protein sequence ID" value="PZF80314.1"/>
    <property type="molecule type" value="Genomic_DNA"/>
</dbReference>
<gene>
    <name evidence="10" type="ORF">C1I92_26880</name>
</gene>
<keyword evidence="11" id="KW-1185">Reference proteome</keyword>
<keyword evidence="4" id="KW-0479">Metal-binding</keyword>
<name>A0A2W2BJ03_9ACTN</name>
<comment type="caution">
    <text evidence="10">The sequence shown here is derived from an EMBL/GenBank/DDBJ whole genome shotgun (WGS) entry which is preliminary data.</text>
</comment>
<dbReference type="PANTHER" id="PTHR15822">
    <property type="entry name" value="TRAF AND TNF RECEPTOR-ASSOCIATED PROTEIN"/>
    <property type="match status" value="1"/>
</dbReference>
<evidence type="ECO:0000313" key="11">
    <source>
        <dbReference type="Proteomes" id="UP000248764"/>
    </source>
</evidence>
<evidence type="ECO:0000256" key="6">
    <source>
        <dbReference type="ARBA" id="ARBA00022801"/>
    </source>
</evidence>